<accession>A0A2J4P521</accession>
<keyword evidence="1" id="KW-1133">Transmembrane helix</keyword>
<comment type="caution">
    <text evidence="2">The sequence shown here is derived from an EMBL/GenBank/DDBJ whole genome shotgun (WGS) entry which is preliminary data.</text>
</comment>
<reference evidence="2 3" key="1">
    <citation type="submission" date="2017-11" db="EMBL/GenBank/DDBJ databases">
        <authorList>
            <person name="Han C.G."/>
        </authorList>
    </citation>
    <scope>NUCLEOTIDE SEQUENCE [LARGE SCALE GENOMIC DNA]</scope>
    <source>
        <strain evidence="2 3">A11</strain>
    </source>
</reference>
<proteinExistence type="predicted"/>
<keyword evidence="1" id="KW-0472">Membrane</keyword>
<protein>
    <submittedName>
        <fullName evidence="2">Uncharacterized protein</fullName>
    </submittedName>
</protein>
<name>A0A2J4P521_9ENTR</name>
<feature type="transmembrane region" description="Helical" evidence="1">
    <location>
        <begin position="58"/>
        <end position="83"/>
    </location>
</feature>
<dbReference type="AlphaFoldDB" id="A0A2J4P521"/>
<sequence>MLFFIFLFLLHGSFPGEKRTFKKIHDDIKNKILNNLTPEQQQERFDDLLIVEKKRKSLIGIIKTTFIFLACYGFYFISLFYFIQNWHSHKITACI</sequence>
<gene>
    <name evidence="2" type="ORF">CWN50_38030</name>
</gene>
<reference evidence="2 3" key="2">
    <citation type="submission" date="2018-01" db="EMBL/GenBank/DDBJ databases">
        <title>Genomic study of Klebsiella pneumoniae.</title>
        <authorList>
            <person name="Yang Y."/>
            <person name="Bicalho R."/>
        </authorList>
    </citation>
    <scope>NUCLEOTIDE SEQUENCE [LARGE SCALE GENOMIC DNA]</scope>
    <source>
        <strain evidence="2 3">A11</strain>
    </source>
</reference>
<keyword evidence="1" id="KW-0812">Transmembrane</keyword>
<organism evidence="2 3">
    <name type="scientific">Klebsiella michiganensis</name>
    <dbReference type="NCBI Taxonomy" id="1134687"/>
    <lineage>
        <taxon>Bacteria</taxon>
        <taxon>Pseudomonadati</taxon>
        <taxon>Pseudomonadota</taxon>
        <taxon>Gammaproteobacteria</taxon>
        <taxon>Enterobacterales</taxon>
        <taxon>Enterobacteriaceae</taxon>
        <taxon>Klebsiella/Raoultella group</taxon>
        <taxon>Klebsiella</taxon>
    </lineage>
</organism>
<dbReference type="EMBL" id="PIDS01002581">
    <property type="protein sequence ID" value="PLL09459.1"/>
    <property type="molecule type" value="Genomic_DNA"/>
</dbReference>
<evidence type="ECO:0000313" key="3">
    <source>
        <dbReference type="Proteomes" id="UP000234505"/>
    </source>
</evidence>
<evidence type="ECO:0000256" key="1">
    <source>
        <dbReference type="SAM" id="Phobius"/>
    </source>
</evidence>
<evidence type="ECO:0000313" key="2">
    <source>
        <dbReference type="EMBL" id="PLL09459.1"/>
    </source>
</evidence>
<dbReference type="Proteomes" id="UP000234505">
    <property type="component" value="Unassembled WGS sequence"/>
</dbReference>